<sequence>MNKSTLFVGLSALSLVAAVTVVSAAPTNNVVDSSTASTQGEGMITPMAVDNEVVNSQISGSGYTKNFNIPANYEWVKVWVQNTSKETLTVRVTQSTLSGTQKMSFSVAPGASWTDYGTKPWATGTHWVSISTKNGGNMSGLLSVKLANTKEEL</sequence>
<dbReference type="EMBL" id="JAGIKV010000009">
    <property type="protein sequence ID" value="MBP2246312.1"/>
    <property type="molecule type" value="Genomic_DNA"/>
</dbReference>
<evidence type="ECO:0000313" key="3">
    <source>
        <dbReference type="Proteomes" id="UP000810207"/>
    </source>
</evidence>
<name>A0ABS4RTV3_PAEXY</name>
<dbReference type="RefSeq" id="WP_211082978.1">
    <property type="nucleotide sequence ID" value="NZ_CBCSLC010000007.1"/>
</dbReference>
<accession>A0ABS4RTV3</accession>
<keyword evidence="1" id="KW-0732">Signal</keyword>
<organism evidence="2 3">
    <name type="scientific">Paenibacillus xylanexedens</name>
    <dbReference type="NCBI Taxonomy" id="528191"/>
    <lineage>
        <taxon>Bacteria</taxon>
        <taxon>Bacillati</taxon>
        <taxon>Bacillota</taxon>
        <taxon>Bacilli</taxon>
        <taxon>Bacillales</taxon>
        <taxon>Paenibacillaceae</taxon>
        <taxon>Paenibacillus</taxon>
    </lineage>
</organism>
<reference evidence="2 3" key="1">
    <citation type="submission" date="2021-03" db="EMBL/GenBank/DDBJ databases">
        <title>Genomic Encyclopedia of Type Strains, Phase IV (KMG-IV): sequencing the most valuable type-strain genomes for metagenomic binning, comparative biology and taxonomic classification.</title>
        <authorList>
            <person name="Goeker M."/>
        </authorList>
    </citation>
    <scope>NUCLEOTIDE SEQUENCE [LARGE SCALE GENOMIC DNA]</scope>
    <source>
        <strain evidence="2 3">DSM 21292</strain>
    </source>
</reference>
<comment type="caution">
    <text evidence="2">The sequence shown here is derived from an EMBL/GenBank/DDBJ whole genome shotgun (WGS) entry which is preliminary data.</text>
</comment>
<gene>
    <name evidence="2" type="ORF">J2Z28_002943</name>
</gene>
<feature type="chain" id="PRO_5045559600" description="CBM6 domain-containing protein" evidence="1">
    <location>
        <begin position="25"/>
        <end position="153"/>
    </location>
</feature>
<proteinExistence type="predicted"/>
<evidence type="ECO:0000256" key="1">
    <source>
        <dbReference type="SAM" id="SignalP"/>
    </source>
</evidence>
<dbReference type="Proteomes" id="UP000810207">
    <property type="component" value="Unassembled WGS sequence"/>
</dbReference>
<protein>
    <recommendedName>
        <fullName evidence="4">CBM6 domain-containing protein</fullName>
    </recommendedName>
</protein>
<evidence type="ECO:0008006" key="4">
    <source>
        <dbReference type="Google" id="ProtNLM"/>
    </source>
</evidence>
<evidence type="ECO:0000313" key="2">
    <source>
        <dbReference type="EMBL" id="MBP2246312.1"/>
    </source>
</evidence>
<feature type="signal peptide" evidence="1">
    <location>
        <begin position="1"/>
        <end position="24"/>
    </location>
</feature>
<keyword evidence="3" id="KW-1185">Reference proteome</keyword>